<dbReference type="InterPro" id="IPR058395">
    <property type="entry name" value="DUF8082"/>
</dbReference>
<dbReference type="Pfam" id="PF26309">
    <property type="entry name" value="DUF8082"/>
    <property type="match status" value="2"/>
</dbReference>
<keyword evidence="4" id="KW-0547">Nucleotide-binding</keyword>
<dbReference type="Gene3D" id="1.10.510.10">
    <property type="entry name" value="Transferase(Phosphotransferase) domain 1"/>
    <property type="match status" value="1"/>
</dbReference>
<dbReference type="CDD" id="cd14014">
    <property type="entry name" value="STKc_PknB_like"/>
    <property type="match status" value="1"/>
</dbReference>
<dbReference type="SUPFAM" id="SSF56112">
    <property type="entry name" value="Protein kinase-like (PK-like)"/>
    <property type="match status" value="1"/>
</dbReference>
<dbReference type="InterPro" id="IPR000719">
    <property type="entry name" value="Prot_kinase_dom"/>
</dbReference>
<dbReference type="GO" id="GO:0004674">
    <property type="term" value="F:protein serine/threonine kinase activity"/>
    <property type="evidence" value="ECO:0007669"/>
    <property type="project" value="UniProtKB-EC"/>
</dbReference>
<dbReference type="PROSITE" id="PS50011">
    <property type="entry name" value="PROTEIN_KINASE_DOM"/>
    <property type="match status" value="1"/>
</dbReference>
<reference evidence="8" key="1">
    <citation type="submission" date="2018-06" db="EMBL/GenBank/DDBJ databases">
        <authorList>
            <person name="Zhirakovskaya E."/>
        </authorList>
    </citation>
    <scope>NUCLEOTIDE SEQUENCE</scope>
</reference>
<dbReference type="SMART" id="SM00220">
    <property type="entry name" value="S_TKc"/>
    <property type="match status" value="1"/>
</dbReference>
<dbReference type="Pfam" id="PF00069">
    <property type="entry name" value="Pkinase"/>
    <property type="match status" value="1"/>
</dbReference>
<feature type="domain" description="Protein kinase" evidence="7">
    <location>
        <begin position="17"/>
        <end position="303"/>
    </location>
</feature>
<evidence type="ECO:0000256" key="2">
    <source>
        <dbReference type="ARBA" id="ARBA00012513"/>
    </source>
</evidence>
<dbReference type="AlphaFoldDB" id="A0A3B0ZT07"/>
<dbReference type="EMBL" id="UOFR01000001">
    <property type="protein sequence ID" value="VAW90592.1"/>
    <property type="molecule type" value="Genomic_DNA"/>
</dbReference>
<dbReference type="InterPro" id="IPR008271">
    <property type="entry name" value="Ser/Thr_kinase_AS"/>
</dbReference>
<dbReference type="PANTHER" id="PTHR43671">
    <property type="entry name" value="SERINE/THREONINE-PROTEIN KINASE NEK"/>
    <property type="match status" value="1"/>
</dbReference>
<dbReference type="InterPro" id="IPR011009">
    <property type="entry name" value="Kinase-like_dom_sf"/>
</dbReference>
<accession>A0A3B0ZT07</accession>
<keyword evidence="6" id="KW-0067">ATP-binding</keyword>
<evidence type="ECO:0000256" key="5">
    <source>
        <dbReference type="ARBA" id="ARBA00022777"/>
    </source>
</evidence>
<keyword evidence="5" id="KW-0418">Kinase</keyword>
<dbReference type="PROSITE" id="PS00107">
    <property type="entry name" value="PROTEIN_KINASE_ATP"/>
    <property type="match status" value="1"/>
</dbReference>
<organism evidence="8">
    <name type="scientific">hydrothermal vent metagenome</name>
    <dbReference type="NCBI Taxonomy" id="652676"/>
    <lineage>
        <taxon>unclassified sequences</taxon>
        <taxon>metagenomes</taxon>
        <taxon>ecological metagenomes</taxon>
    </lineage>
</organism>
<keyword evidence="3" id="KW-0808">Transferase</keyword>
<evidence type="ECO:0000256" key="1">
    <source>
        <dbReference type="ARBA" id="ARBA00010886"/>
    </source>
</evidence>
<dbReference type="InterPro" id="IPR017441">
    <property type="entry name" value="Protein_kinase_ATP_BS"/>
</dbReference>
<evidence type="ECO:0000256" key="4">
    <source>
        <dbReference type="ARBA" id="ARBA00022741"/>
    </source>
</evidence>
<evidence type="ECO:0000259" key="7">
    <source>
        <dbReference type="PROSITE" id="PS50011"/>
    </source>
</evidence>
<evidence type="ECO:0000256" key="6">
    <source>
        <dbReference type="ARBA" id="ARBA00022840"/>
    </source>
</evidence>
<evidence type="ECO:0000313" key="8">
    <source>
        <dbReference type="EMBL" id="VAW90592.1"/>
    </source>
</evidence>
<dbReference type="GO" id="GO:0005524">
    <property type="term" value="F:ATP binding"/>
    <property type="evidence" value="ECO:0007669"/>
    <property type="project" value="UniProtKB-KW"/>
</dbReference>
<sequence length="461" mass="52049">MKNPLYTLKSGSMIENYQINRVLGVGGFGITYQAQDLNLNMAVAIKEYFPHGLAVREADGQTVGAKSKKDEHIYEYGLQRYLDEARTLAQFKNQSIVRVSRYIEKHGSAYIIMDYEEGVPLSRYLMRCKKLTEVEIKNVFRPILRGLTHVHDKDFLHRDVKPSNIYLRKKGLPVLLDFGAARQALNQHGRSITNLGTHGYAPIEQFTTHERQGPWSDIYGVGATIYHCMAGAAPITALDRVSALHDGRNDPMQAARQLGKKTYSKELLDAVDWMLGVRTKDRPQDINEIVNVFSLTSNEHKTILTETDVDWDAELIAQAERHLANYLGPLAQTLVKQSMSKSTSIEDLYRILSQHIDMPTERDLFLRSVQASSSLTSKIKKGKALRNQDIADQKTVATTRITDNMVKVLEEQLASQIGPLASMLVKQAVNNGSNIESIIDILCLELPTEEQKEQFRKQCVF</sequence>
<protein>
    <recommendedName>
        <fullName evidence="2">non-specific serine/threonine protein kinase</fullName>
        <ecNumber evidence="2">2.7.11.1</ecNumber>
    </recommendedName>
</protein>
<proteinExistence type="inferred from homology"/>
<dbReference type="InterPro" id="IPR050660">
    <property type="entry name" value="NEK_Ser/Thr_kinase"/>
</dbReference>
<evidence type="ECO:0000256" key="3">
    <source>
        <dbReference type="ARBA" id="ARBA00022679"/>
    </source>
</evidence>
<name>A0A3B0ZT07_9ZZZZ</name>
<dbReference type="PANTHER" id="PTHR43671:SF13">
    <property type="entry name" value="SERINE_THREONINE-PROTEIN KINASE NEK2"/>
    <property type="match status" value="1"/>
</dbReference>
<dbReference type="EC" id="2.7.11.1" evidence="2"/>
<comment type="similarity">
    <text evidence="1">Belongs to the protein kinase superfamily. NEK Ser/Thr protein kinase family. NIMA subfamily.</text>
</comment>
<dbReference type="PROSITE" id="PS00108">
    <property type="entry name" value="PROTEIN_KINASE_ST"/>
    <property type="match status" value="1"/>
</dbReference>
<gene>
    <name evidence="8" type="ORF">MNBD_GAMMA21-33</name>
</gene>